<dbReference type="EMBL" id="JACWMT010000001">
    <property type="protein sequence ID" value="MBD1269319.1"/>
    <property type="molecule type" value="Genomic_DNA"/>
</dbReference>
<accession>A0A8I0KM51</accession>
<evidence type="ECO:0000313" key="3">
    <source>
        <dbReference type="EMBL" id="MBD1269319.1"/>
    </source>
</evidence>
<feature type="region of interest" description="Disordered" evidence="1">
    <location>
        <begin position="24"/>
        <end position="52"/>
    </location>
</feature>
<dbReference type="RefSeq" id="WP_179422699.1">
    <property type="nucleotide sequence ID" value="NZ_BAAAMP010000002.1"/>
</dbReference>
<comment type="caution">
    <text evidence="3">The sequence shown here is derived from an EMBL/GenBank/DDBJ whole genome shotgun (WGS) entry which is preliminary data.</text>
</comment>
<reference evidence="4 5" key="1">
    <citation type="submission" date="2020-07" db="EMBL/GenBank/DDBJ databases">
        <title>Sequencing the genomes of 1000 actinobacteria strains.</title>
        <authorList>
            <person name="Klenk H.-P."/>
        </authorList>
    </citation>
    <scope>NUCLEOTIDE SEQUENCE [LARGE SCALE GENOMIC DNA]</scope>
    <source>
        <strain evidence="4 5">DSM 19087</strain>
    </source>
</reference>
<feature type="compositionally biased region" description="Low complexity" evidence="1">
    <location>
        <begin position="30"/>
        <end position="52"/>
    </location>
</feature>
<feature type="signal peptide" evidence="2">
    <location>
        <begin position="1"/>
        <end position="21"/>
    </location>
</feature>
<reference evidence="3" key="2">
    <citation type="submission" date="2020-09" db="EMBL/GenBank/DDBJ databases">
        <title>Novel species in genus Aeromicrobium.</title>
        <authorList>
            <person name="Zhang G."/>
        </authorList>
    </citation>
    <scope>NUCLEOTIDE SEQUENCE</scope>
    <source>
        <strain evidence="3">SSW1-57</strain>
    </source>
</reference>
<evidence type="ECO:0000256" key="2">
    <source>
        <dbReference type="SAM" id="SignalP"/>
    </source>
</evidence>
<dbReference type="EMBL" id="JACBZN010000001">
    <property type="protein sequence ID" value="NYI36773.1"/>
    <property type="molecule type" value="Genomic_DNA"/>
</dbReference>
<gene>
    <name evidence="4" type="ORF">BJ975_000148</name>
    <name evidence="3" type="ORF">IDH50_03640</name>
</gene>
<dbReference type="SUPFAM" id="SSF89392">
    <property type="entry name" value="Prokaryotic lipoproteins and lipoprotein localization factors"/>
    <property type="match status" value="1"/>
</dbReference>
<evidence type="ECO:0008006" key="7">
    <source>
        <dbReference type="Google" id="ProtNLM"/>
    </source>
</evidence>
<dbReference type="InterPro" id="IPR029046">
    <property type="entry name" value="LolA/LolB/LppX"/>
</dbReference>
<name>A0A8I0KM51_9ACTN</name>
<evidence type="ECO:0000313" key="4">
    <source>
        <dbReference type="EMBL" id="NYI36773.1"/>
    </source>
</evidence>
<dbReference type="Proteomes" id="UP000659061">
    <property type="component" value="Unassembled WGS sequence"/>
</dbReference>
<evidence type="ECO:0000313" key="5">
    <source>
        <dbReference type="Proteomes" id="UP000587211"/>
    </source>
</evidence>
<organism evidence="3 6">
    <name type="scientific">Aeromicrobium tamlense</name>
    <dbReference type="NCBI Taxonomy" id="375541"/>
    <lineage>
        <taxon>Bacteria</taxon>
        <taxon>Bacillati</taxon>
        <taxon>Actinomycetota</taxon>
        <taxon>Actinomycetes</taxon>
        <taxon>Propionibacteriales</taxon>
        <taxon>Nocardioidaceae</taxon>
        <taxon>Aeromicrobium</taxon>
    </lineage>
</organism>
<dbReference type="PROSITE" id="PS51257">
    <property type="entry name" value="PROKAR_LIPOPROTEIN"/>
    <property type="match status" value="1"/>
</dbReference>
<feature type="chain" id="PRO_5039151690" description="LppX_LprAFG lipoprotein" evidence="2">
    <location>
        <begin position="22"/>
        <end position="279"/>
    </location>
</feature>
<dbReference type="Gene3D" id="2.50.20.20">
    <property type="match status" value="1"/>
</dbReference>
<keyword evidence="2" id="KW-0732">Signal</keyword>
<dbReference type="Proteomes" id="UP000587211">
    <property type="component" value="Unassembled WGS sequence"/>
</dbReference>
<evidence type="ECO:0000313" key="6">
    <source>
        <dbReference type="Proteomes" id="UP000659061"/>
    </source>
</evidence>
<protein>
    <recommendedName>
        <fullName evidence="7">LppX_LprAFG lipoprotein</fullName>
    </recommendedName>
</protein>
<dbReference type="AlphaFoldDB" id="A0A8I0KM51"/>
<evidence type="ECO:0000256" key="1">
    <source>
        <dbReference type="SAM" id="MobiDB-lite"/>
    </source>
</evidence>
<proteinExistence type="predicted"/>
<keyword evidence="5" id="KW-1185">Reference proteome</keyword>
<sequence>MRKTLGISLAAGLLALTSACGGSGDGDTTPAASDGPSAAAAAKEPAAAPAEGELTQDNFVERLSAAQLEAGSAHMEMTSGMGGQSITMNGDVQMAESVTDSASHLTMDMGAMTMDLRLVEGVMYLKMGEMTGGKYAKIDLTDPDSPLAKQYGSMADQADPTAQLETFKSALVEFDNQGDGGQVDGVDTTRIEVAVDTAKVLEEQGQQLPKSMPKELRYVMHVGADDLLRKMTMDLAGTESTITWSKWGEPVEVEAPAKDEISDMKGLGAFPTADPTREG</sequence>